<evidence type="ECO:0000256" key="12">
    <source>
        <dbReference type="SAM" id="MobiDB-lite"/>
    </source>
</evidence>
<proteinExistence type="inferred from homology"/>
<dbReference type="Pfam" id="PF01406">
    <property type="entry name" value="tRNA-synt_1e"/>
    <property type="match status" value="1"/>
</dbReference>
<evidence type="ECO:0000256" key="7">
    <source>
        <dbReference type="ARBA" id="ARBA00022723"/>
    </source>
</evidence>
<organism evidence="14 15">
    <name type="scientific">Blastopirellula marina</name>
    <dbReference type="NCBI Taxonomy" id="124"/>
    <lineage>
        <taxon>Bacteria</taxon>
        <taxon>Pseudomonadati</taxon>
        <taxon>Planctomycetota</taxon>
        <taxon>Planctomycetia</taxon>
        <taxon>Pirellulales</taxon>
        <taxon>Pirellulaceae</taxon>
        <taxon>Blastopirellula</taxon>
    </lineage>
</organism>
<keyword evidence="11" id="KW-0030">Aminoacyl-tRNA synthetase</keyword>
<dbReference type="GO" id="GO:0005829">
    <property type="term" value="C:cytosol"/>
    <property type="evidence" value="ECO:0007669"/>
    <property type="project" value="TreeGrafter"/>
</dbReference>
<name>A0A2S8FD60_9BACT</name>
<evidence type="ECO:0000256" key="6">
    <source>
        <dbReference type="ARBA" id="ARBA00022598"/>
    </source>
</evidence>
<dbReference type="Pfam" id="PF09190">
    <property type="entry name" value="DALR_2"/>
    <property type="match status" value="1"/>
</dbReference>
<dbReference type="PANTHER" id="PTHR10890:SF3">
    <property type="entry name" value="CYSTEINE--TRNA LIGASE, CYTOPLASMIC"/>
    <property type="match status" value="1"/>
</dbReference>
<evidence type="ECO:0000256" key="10">
    <source>
        <dbReference type="ARBA" id="ARBA00022840"/>
    </source>
</evidence>
<dbReference type="SMART" id="SM00840">
    <property type="entry name" value="DALR_2"/>
    <property type="match status" value="1"/>
</dbReference>
<dbReference type="Proteomes" id="UP000240009">
    <property type="component" value="Unassembled WGS sequence"/>
</dbReference>
<comment type="cofactor">
    <cofactor evidence="1">
        <name>Zn(2+)</name>
        <dbReference type="ChEBI" id="CHEBI:29105"/>
    </cofactor>
</comment>
<comment type="subunit">
    <text evidence="4">Monomer.</text>
</comment>
<evidence type="ECO:0000256" key="4">
    <source>
        <dbReference type="ARBA" id="ARBA00011245"/>
    </source>
</evidence>
<sequence>SKRSPGDFALWKKAKPGEPSWDSPWGQGRPGWHIECSAMSKSILGETFDIHGGGLDLTFPHHENEIAQSECCHGKPMVNYWMHNGLLRSDPSAGKIGGKAEREKGATEGEAASGKMSRSGGAGGLHSLIDRQGGERIRFFLLRTHYRSTILFSEPAIEEAGIGLDTFYRLFERYERITGISFYDIETAKTRKEGEIEAGSDELLTLLKKHRDAYLEKMDDDFNTGGGVSELFEIVRGVNKYIDQNKLEETKGADTSSLDQAMATIRELSAILGLFTDKPEADSSEDAGLVDALMGLVIEIRANSRKKKDFETSDLIRDRLTECGITLEDRKDGTLWRKG</sequence>
<dbReference type="Pfam" id="PF23493">
    <property type="entry name" value="CysS_C"/>
    <property type="match status" value="1"/>
</dbReference>
<feature type="domain" description="Cysteinyl-tRNA synthetase class Ia DALR" evidence="13">
    <location>
        <begin position="213"/>
        <end position="283"/>
    </location>
</feature>
<dbReference type="InterPro" id="IPR009080">
    <property type="entry name" value="tRNAsynth_Ia_anticodon-bd"/>
</dbReference>
<dbReference type="AlphaFoldDB" id="A0A2S8FD60"/>
<comment type="subcellular location">
    <subcellularLocation>
        <location evidence="2">Cytoplasm</location>
    </subcellularLocation>
</comment>
<dbReference type="GO" id="GO:0046872">
    <property type="term" value="F:metal ion binding"/>
    <property type="evidence" value="ECO:0007669"/>
    <property type="project" value="UniProtKB-KW"/>
</dbReference>
<keyword evidence="6 14" id="KW-0436">Ligase</keyword>
<feature type="region of interest" description="Disordered" evidence="12">
    <location>
        <begin position="1"/>
        <end position="27"/>
    </location>
</feature>
<dbReference type="GO" id="GO:0004817">
    <property type="term" value="F:cysteine-tRNA ligase activity"/>
    <property type="evidence" value="ECO:0007669"/>
    <property type="project" value="InterPro"/>
</dbReference>
<dbReference type="Gene3D" id="3.40.50.620">
    <property type="entry name" value="HUPs"/>
    <property type="match status" value="1"/>
</dbReference>
<dbReference type="InterPro" id="IPR024909">
    <property type="entry name" value="Cys-tRNA/MSH_ligase"/>
</dbReference>
<gene>
    <name evidence="14" type="ORF">C5Y96_15160</name>
</gene>
<evidence type="ECO:0000313" key="15">
    <source>
        <dbReference type="Proteomes" id="UP000240009"/>
    </source>
</evidence>
<dbReference type="PANTHER" id="PTHR10890">
    <property type="entry name" value="CYSTEINYL-TRNA SYNTHETASE"/>
    <property type="match status" value="1"/>
</dbReference>
<feature type="region of interest" description="Disordered" evidence="12">
    <location>
        <begin position="92"/>
        <end position="125"/>
    </location>
</feature>
<dbReference type="InterPro" id="IPR014729">
    <property type="entry name" value="Rossmann-like_a/b/a_fold"/>
</dbReference>
<dbReference type="InterPro" id="IPR056411">
    <property type="entry name" value="CysS_C"/>
</dbReference>
<evidence type="ECO:0000256" key="11">
    <source>
        <dbReference type="ARBA" id="ARBA00023146"/>
    </source>
</evidence>
<dbReference type="EMBL" id="PUIA01000040">
    <property type="protein sequence ID" value="PQO30050.1"/>
    <property type="molecule type" value="Genomic_DNA"/>
</dbReference>
<comment type="caution">
    <text evidence="14">The sequence shown here is derived from an EMBL/GenBank/DDBJ whole genome shotgun (WGS) entry which is preliminary data.</text>
</comment>
<evidence type="ECO:0000256" key="8">
    <source>
        <dbReference type="ARBA" id="ARBA00022741"/>
    </source>
</evidence>
<keyword evidence="9" id="KW-0862">Zinc</keyword>
<dbReference type="GO" id="GO:0006423">
    <property type="term" value="P:cysteinyl-tRNA aminoacylation"/>
    <property type="evidence" value="ECO:0007669"/>
    <property type="project" value="InterPro"/>
</dbReference>
<evidence type="ECO:0000256" key="5">
    <source>
        <dbReference type="ARBA" id="ARBA00014738"/>
    </source>
</evidence>
<dbReference type="InterPro" id="IPR032678">
    <property type="entry name" value="tRNA-synt_1_cat_dom"/>
</dbReference>
<dbReference type="PRINTS" id="PR00983">
    <property type="entry name" value="TRNASYNTHCYS"/>
</dbReference>
<accession>A0A2S8FD60</accession>
<keyword evidence="8" id="KW-0547">Nucleotide-binding</keyword>
<feature type="non-terminal residue" evidence="14">
    <location>
        <position position="1"/>
    </location>
</feature>
<keyword evidence="10" id="KW-0067">ATP-binding</keyword>
<evidence type="ECO:0000313" key="14">
    <source>
        <dbReference type="EMBL" id="PQO30050.1"/>
    </source>
</evidence>
<evidence type="ECO:0000256" key="9">
    <source>
        <dbReference type="ARBA" id="ARBA00022833"/>
    </source>
</evidence>
<keyword evidence="7" id="KW-0479">Metal-binding</keyword>
<evidence type="ECO:0000256" key="1">
    <source>
        <dbReference type="ARBA" id="ARBA00001947"/>
    </source>
</evidence>
<evidence type="ECO:0000259" key="13">
    <source>
        <dbReference type="SMART" id="SM00840"/>
    </source>
</evidence>
<feature type="compositionally biased region" description="Basic and acidic residues" evidence="12">
    <location>
        <begin position="98"/>
        <end position="107"/>
    </location>
</feature>
<dbReference type="GO" id="GO:0005524">
    <property type="term" value="F:ATP binding"/>
    <property type="evidence" value="ECO:0007669"/>
    <property type="project" value="UniProtKB-KW"/>
</dbReference>
<dbReference type="Gene3D" id="1.20.120.1910">
    <property type="entry name" value="Cysteine-tRNA ligase, C-terminal anti-codon recognition domain"/>
    <property type="match status" value="1"/>
</dbReference>
<protein>
    <recommendedName>
        <fullName evidence="5">Cysteine--tRNA ligase</fullName>
    </recommendedName>
</protein>
<comment type="similarity">
    <text evidence="3">Belongs to the class-I aminoacyl-tRNA synthetase family.</text>
</comment>
<evidence type="ECO:0000256" key="3">
    <source>
        <dbReference type="ARBA" id="ARBA00005594"/>
    </source>
</evidence>
<dbReference type="OrthoDB" id="9815130at2"/>
<evidence type="ECO:0000256" key="2">
    <source>
        <dbReference type="ARBA" id="ARBA00004496"/>
    </source>
</evidence>
<dbReference type="InterPro" id="IPR015273">
    <property type="entry name" value="Cys-tRNA-synt_Ia_DALR"/>
</dbReference>
<dbReference type="SUPFAM" id="SSF47323">
    <property type="entry name" value="Anticodon-binding domain of a subclass of class I aminoacyl-tRNA synthetases"/>
    <property type="match status" value="1"/>
</dbReference>
<dbReference type="SUPFAM" id="SSF52374">
    <property type="entry name" value="Nucleotidylyl transferase"/>
    <property type="match status" value="1"/>
</dbReference>
<dbReference type="RefSeq" id="WP_105354952.1">
    <property type="nucleotide sequence ID" value="NZ_PUIA01000040.1"/>
</dbReference>
<reference evidence="14 15" key="1">
    <citation type="submission" date="2018-02" db="EMBL/GenBank/DDBJ databases">
        <title>Comparative genomes isolates from brazilian mangrove.</title>
        <authorList>
            <person name="Araujo J.E."/>
            <person name="Taketani R.G."/>
            <person name="Silva M.C.P."/>
            <person name="Loureco M.V."/>
            <person name="Andreote F.D."/>
        </authorList>
    </citation>
    <scope>NUCLEOTIDE SEQUENCE [LARGE SCALE GENOMIC DNA]</scope>
    <source>
        <strain evidence="14 15">HEX-2 MGV</strain>
    </source>
</reference>